<feature type="binding site" evidence="7">
    <location>
        <position position="219"/>
    </location>
    <ligand>
        <name>substrate</name>
    </ligand>
</feature>
<dbReference type="GO" id="GO:0008616">
    <property type="term" value="P:tRNA queuosine(34) biosynthetic process"/>
    <property type="evidence" value="ECO:0007669"/>
    <property type="project" value="UniProtKB-UniRule"/>
</dbReference>
<dbReference type="EMBL" id="QRMS01000002">
    <property type="protein sequence ID" value="RHJ88363.1"/>
    <property type="molecule type" value="Genomic_DNA"/>
</dbReference>
<gene>
    <name evidence="7" type="primary">tgt</name>
    <name evidence="9" type="ORF">DW099_08135</name>
</gene>
<feature type="binding site" evidence="7">
    <location>
        <position position="149"/>
    </location>
    <ligand>
        <name>substrate</name>
    </ligand>
</feature>
<proteinExistence type="inferred from homology"/>
<dbReference type="Pfam" id="PF01702">
    <property type="entry name" value="TGT"/>
    <property type="match status" value="1"/>
</dbReference>
<dbReference type="UniPathway" id="UPA00392"/>
<comment type="caution">
    <text evidence="9">The sequence shown here is derived from an EMBL/GenBank/DDBJ whole genome shotgun (WGS) entry which is preliminary data.</text>
</comment>
<accession>A0A415E3Z1</accession>
<dbReference type="Gene3D" id="3.20.20.105">
    <property type="entry name" value="Queuine tRNA-ribosyltransferase-like"/>
    <property type="match status" value="1"/>
</dbReference>
<dbReference type="GeneID" id="83006251"/>
<feature type="binding site" evidence="7">
    <location>
        <position position="309"/>
    </location>
    <ligand>
        <name>Zn(2+)</name>
        <dbReference type="ChEBI" id="CHEBI:29105"/>
    </ligand>
</feature>
<protein>
    <recommendedName>
        <fullName evidence="7">Queuine tRNA-ribosyltransferase</fullName>
        <ecNumber evidence="7">2.4.2.29</ecNumber>
    </recommendedName>
    <alternativeName>
        <fullName evidence="7">Guanine insertion enzyme</fullName>
    </alternativeName>
    <alternativeName>
        <fullName evidence="7">tRNA-guanine transglycosylase</fullName>
    </alternativeName>
</protein>
<comment type="similarity">
    <text evidence="7">Belongs to the queuine tRNA-ribosyltransferase family.</text>
</comment>
<keyword evidence="2 7" id="KW-0808">Transferase</keyword>
<evidence type="ECO:0000259" key="8">
    <source>
        <dbReference type="Pfam" id="PF01702"/>
    </source>
</evidence>
<comment type="function">
    <text evidence="7">Catalyzes the base-exchange of a guanine (G) residue with the queuine precursor 7-aminomethyl-7-deazaguanine (PreQ1) at position 34 (anticodon wobble position) in tRNAs with GU(N) anticodons (tRNA-Asp, -Asn, -His and -Tyr). Catalysis occurs through a double-displacement mechanism. The nucleophile active site attacks the C1' of nucleotide 34 to detach the guanine base from the RNA, forming a covalent enzyme-RNA intermediate. The proton acceptor active site deprotonates the incoming PreQ1, allowing a nucleophilic attack on the C1' of the ribose to form the product. After dissociation, two additional enzymatic reactions on the tRNA convert PreQ1 to queuine (Q), resulting in the hypermodified nucleoside queuosine (7-(((4,5-cis-dihydroxy-2-cyclopenten-1-yl)amino)methyl)-7-deazaguanosine).</text>
</comment>
<comment type="catalytic activity">
    <reaction evidence="6 7">
        <text>7-aminomethyl-7-carbaguanine + guanosine(34) in tRNA = 7-aminomethyl-7-carbaguanosine(34) in tRNA + guanine</text>
        <dbReference type="Rhea" id="RHEA:24104"/>
        <dbReference type="Rhea" id="RHEA-COMP:10341"/>
        <dbReference type="Rhea" id="RHEA-COMP:10342"/>
        <dbReference type="ChEBI" id="CHEBI:16235"/>
        <dbReference type="ChEBI" id="CHEBI:58703"/>
        <dbReference type="ChEBI" id="CHEBI:74269"/>
        <dbReference type="ChEBI" id="CHEBI:82833"/>
        <dbReference type="EC" id="2.4.2.29"/>
    </reaction>
</comment>
<dbReference type="AlphaFoldDB" id="A0A415E3Z1"/>
<dbReference type="InterPro" id="IPR036511">
    <property type="entry name" value="TGT-like_sf"/>
</dbReference>
<evidence type="ECO:0000256" key="4">
    <source>
        <dbReference type="ARBA" id="ARBA00022785"/>
    </source>
</evidence>
<dbReference type="FunFam" id="3.20.20.105:FF:000001">
    <property type="entry name" value="Queuine tRNA-ribosyltransferase"/>
    <property type="match status" value="1"/>
</dbReference>
<evidence type="ECO:0000256" key="1">
    <source>
        <dbReference type="ARBA" id="ARBA00022676"/>
    </source>
</evidence>
<organism evidence="9 10">
    <name type="scientific">Emergencia timonensis</name>
    <dbReference type="NCBI Taxonomy" id="1776384"/>
    <lineage>
        <taxon>Bacteria</taxon>
        <taxon>Bacillati</taxon>
        <taxon>Bacillota</taxon>
        <taxon>Clostridia</taxon>
        <taxon>Peptostreptococcales</taxon>
        <taxon>Anaerovoracaceae</taxon>
        <taxon>Emergencia</taxon>
    </lineage>
</organism>
<evidence type="ECO:0000313" key="9">
    <source>
        <dbReference type="EMBL" id="RHJ88363.1"/>
    </source>
</evidence>
<feature type="binding site" evidence="7">
    <location>
        <position position="312"/>
    </location>
    <ligand>
        <name>Zn(2+)</name>
        <dbReference type="ChEBI" id="CHEBI:29105"/>
    </ligand>
</feature>
<keyword evidence="5 7" id="KW-0862">Zinc</keyword>
<dbReference type="HAMAP" id="MF_00168">
    <property type="entry name" value="Q_tRNA_Tgt"/>
    <property type="match status" value="1"/>
</dbReference>
<dbReference type="SUPFAM" id="SSF51713">
    <property type="entry name" value="tRNA-guanine transglycosylase"/>
    <property type="match status" value="1"/>
</dbReference>
<feature type="binding site" evidence="7">
    <location>
        <position position="192"/>
    </location>
    <ligand>
        <name>substrate</name>
    </ligand>
</feature>
<feature type="active site" description="Proton acceptor" evidence="7">
    <location>
        <position position="95"/>
    </location>
</feature>
<dbReference type="NCBIfam" id="TIGR00430">
    <property type="entry name" value="Q_tRNA_tgt"/>
    <property type="match status" value="1"/>
</dbReference>
<dbReference type="InterPro" id="IPR004803">
    <property type="entry name" value="TGT"/>
</dbReference>
<dbReference type="EC" id="2.4.2.29" evidence="7"/>
<evidence type="ECO:0000256" key="3">
    <source>
        <dbReference type="ARBA" id="ARBA00022694"/>
    </source>
</evidence>
<feature type="region of interest" description="RNA binding" evidence="7">
    <location>
        <begin position="250"/>
        <end position="256"/>
    </location>
</feature>
<evidence type="ECO:0000256" key="5">
    <source>
        <dbReference type="ARBA" id="ARBA00022833"/>
    </source>
</evidence>
<comment type="subunit">
    <text evidence="7">Homodimer. Within each dimer, one monomer is responsible for RNA recognition and catalysis, while the other monomer binds to the replacement base PreQ1.</text>
</comment>
<dbReference type="GO" id="GO:0046872">
    <property type="term" value="F:metal ion binding"/>
    <property type="evidence" value="ECO:0007669"/>
    <property type="project" value="UniProtKB-KW"/>
</dbReference>
<feature type="binding site" evidence="7">
    <location>
        <position position="307"/>
    </location>
    <ligand>
        <name>Zn(2+)</name>
        <dbReference type="ChEBI" id="CHEBI:29105"/>
    </ligand>
</feature>
<keyword evidence="4 7" id="KW-0671">Queuosine biosynthesis</keyword>
<keyword evidence="7" id="KW-0479">Metal-binding</keyword>
<feature type="binding site" evidence="7">
    <location>
        <position position="338"/>
    </location>
    <ligand>
        <name>Zn(2+)</name>
        <dbReference type="ChEBI" id="CHEBI:29105"/>
    </ligand>
</feature>
<comment type="cofactor">
    <cofactor evidence="7">
        <name>Zn(2+)</name>
        <dbReference type="ChEBI" id="CHEBI:29105"/>
    </cofactor>
    <text evidence="7">Binds 1 zinc ion per subunit.</text>
</comment>
<keyword evidence="1 7" id="KW-0328">Glycosyltransferase</keyword>
<dbReference type="RefSeq" id="WP_067542254.1">
    <property type="nucleotide sequence ID" value="NZ_AP025567.1"/>
</dbReference>
<dbReference type="OrthoDB" id="9805417at2"/>
<sequence>MKHAVTYELLKTDSRTKARRGIVHTPHGDIQTPVFMPVGTQATVKAMRPEQVAEMGANIILSNTYHLYLRPGHELIREAGGLHKFMNWDKAILTDSGGFQVFSLGKLRKITEEGVKFQSHIDGSRHMLTPEKAIEIQNALGSDIMMAFDECAPYPADRKYVKDSLERTTRWLARCKAAHKDVERQSLFGIMQGGMYKDLRRQSAEEIVELDLPGYAIGGLSVGEPKDLMLEVLDDCVDYLPADKARYLMGVGSPDYLFEGVERGVDMFDCVLPTRIARHGLAMTSHGRVNIKNAKFEKDFAPLDAECDCYTCKNYSKAYLRHLFKADEMLSAMLLSNHNLHFLLKMMENIRTAIEEDRFLEFKKEFYDKYGKF</sequence>
<reference evidence="9 10" key="1">
    <citation type="submission" date="2018-08" db="EMBL/GenBank/DDBJ databases">
        <title>A genome reference for cultivated species of the human gut microbiota.</title>
        <authorList>
            <person name="Zou Y."/>
            <person name="Xue W."/>
            <person name="Luo G."/>
        </authorList>
    </citation>
    <scope>NUCLEOTIDE SEQUENCE [LARGE SCALE GENOMIC DNA]</scope>
    <source>
        <strain evidence="9 10">AM07-24</strain>
    </source>
</reference>
<dbReference type="GO" id="GO:0005829">
    <property type="term" value="C:cytosol"/>
    <property type="evidence" value="ECO:0007669"/>
    <property type="project" value="TreeGrafter"/>
</dbReference>
<dbReference type="InterPro" id="IPR050076">
    <property type="entry name" value="ArchSynthase1/Queuine_TRR"/>
</dbReference>
<evidence type="ECO:0000313" key="10">
    <source>
        <dbReference type="Proteomes" id="UP000284841"/>
    </source>
</evidence>
<comment type="pathway">
    <text evidence="7">tRNA modification; tRNA-queuosine biosynthesis.</text>
</comment>
<evidence type="ECO:0000256" key="7">
    <source>
        <dbReference type="HAMAP-Rule" id="MF_00168"/>
    </source>
</evidence>
<feature type="active site" description="Nucleophile" evidence="7">
    <location>
        <position position="269"/>
    </location>
</feature>
<keyword evidence="3 7" id="KW-0819">tRNA processing</keyword>
<evidence type="ECO:0000256" key="6">
    <source>
        <dbReference type="ARBA" id="ARBA00050112"/>
    </source>
</evidence>
<evidence type="ECO:0000256" key="2">
    <source>
        <dbReference type="ARBA" id="ARBA00022679"/>
    </source>
</evidence>
<name>A0A415E3Z1_9FIRM</name>
<dbReference type="Proteomes" id="UP000284841">
    <property type="component" value="Unassembled WGS sequence"/>
</dbReference>
<keyword evidence="10" id="KW-1185">Reference proteome</keyword>
<dbReference type="InterPro" id="IPR002616">
    <property type="entry name" value="tRNA_ribo_trans-like"/>
</dbReference>
<feature type="binding site" evidence="7">
    <location>
        <begin position="95"/>
        <end position="99"/>
    </location>
    <ligand>
        <name>substrate</name>
    </ligand>
</feature>
<dbReference type="GO" id="GO:0008479">
    <property type="term" value="F:tRNA-guanosine(34) queuine transglycosylase activity"/>
    <property type="evidence" value="ECO:0007669"/>
    <property type="project" value="UniProtKB-UniRule"/>
</dbReference>
<feature type="region of interest" description="RNA binding; important for wobble base 34 recognition" evidence="7">
    <location>
        <begin position="274"/>
        <end position="278"/>
    </location>
</feature>
<dbReference type="NCBIfam" id="TIGR00449">
    <property type="entry name" value="tgt_general"/>
    <property type="match status" value="1"/>
</dbReference>
<dbReference type="PANTHER" id="PTHR46499">
    <property type="entry name" value="QUEUINE TRNA-RIBOSYLTRANSFERASE"/>
    <property type="match status" value="1"/>
</dbReference>
<dbReference type="STRING" id="1776384.GCA_900086585_03969"/>
<feature type="domain" description="tRNA-guanine(15) transglycosylase-like" evidence="8">
    <location>
        <begin position="16"/>
        <end position="371"/>
    </location>
</feature>
<dbReference type="PANTHER" id="PTHR46499:SF1">
    <property type="entry name" value="QUEUINE TRNA-RIBOSYLTRANSFERASE"/>
    <property type="match status" value="1"/>
</dbReference>